<dbReference type="Pfam" id="PF00903">
    <property type="entry name" value="Glyoxalase"/>
    <property type="match status" value="1"/>
</dbReference>
<dbReference type="EMBL" id="PYMP01000001">
    <property type="protein sequence ID" value="PSU54148.1"/>
    <property type="molecule type" value="Genomic_DNA"/>
</dbReference>
<evidence type="ECO:0000313" key="5">
    <source>
        <dbReference type="Proteomes" id="UP000241618"/>
    </source>
</evidence>
<evidence type="ECO:0000313" key="3">
    <source>
        <dbReference type="EMBL" id="PSU54148.1"/>
    </source>
</evidence>
<protein>
    <submittedName>
        <fullName evidence="3">VOC family virulence protein</fullName>
    </submittedName>
</protein>
<evidence type="ECO:0000313" key="2">
    <source>
        <dbReference type="EMBL" id="PSU27576.1"/>
    </source>
</evidence>
<proteinExistence type="predicted"/>
<organism evidence="3 5">
    <name type="scientific">Photobacterium phosphoreum</name>
    <dbReference type="NCBI Taxonomy" id="659"/>
    <lineage>
        <taxon>Bacteria</taxon>
        <taxon>Pseudomonadati</taxon>
        <taxon>Pseudomonadota</taxon>
        <taxon>Gammaproteobacteria</taxon>
        <taxon>Vibrionales</taxon>
        <taxon>Vibrionaceae</taxon>
        <taxon>Photobacterium</taxon>
    </lineage>
</organism>
<dbReference type="PANTHER" id="PTHR21366:SF14">
    <property type="entry name" value="GLYOXALASE DOMAIN-CONTAINING PROTEIN 5"/>
    <property type="match status" value="1"/>
</dbReference>
<dbReference type="CDD" id="cd07253">
    <property type="entry name" value="GLOD5"/>
    <property type="match status" value="1"/>
</dbReference>
<evidence type="ECO:0000259" key="1">
    <source>
        <dbReference type="PROSITE" id="PS51819"/>
    </source>
</evidence>
<gene>
    <name evidence="3" type="ORF">C9J18_01290</name>
    <name evidence="2" type="ORF">CTM96_02320</name>
</gene>
<feature type="domain" description="VOC" evidence="1">
    <location>
        <begin position="5"/>
        <end position="125"/>
    </location>
</feature>
<dbReference type="AlphaFoldDB" id="A0A2T3JXN6"/>
<sequence>MNISHLDHLVLTVTNIDISADFYQRVLGMQVVTFGNNRFALTFGNQKINLHQHGAEFEPKANTVQVGSADLCFITDTNLDDVKQQLEQQQVMLLEGPVERTGATGKIMSIYFRDPDGNLIEVSNYIVM</sequence>
<dbReference type="InterPro" id="IPR029068">
    <property type="entry name" value="Glyas_Bleomycin-R_OHBP_Dase"/>
</dbReference>
<dbReference type="EMBL" id="PYMO01000001">
    <property type="protein sequence ID" value="PSU27576.1"/>
    <property type="molecule type" value="Genomic_DNA"/>
</dbReference>
<name>A0A2T3JXN6_PHOPO</name>
<keyword evidence="4" id="KW-1185">Reference proteome</keyword>
<dbReference type="InterPro" id="IPR037523">
    <property type="entry name" value="VOC_core"/>
</dbReference>
<dbReference type="PROSITE" id="PS51819">
    <property type="entry name" value="VOC"/>
    <property type="match status" value="1"/>
</dbReference>
<dbReference type="Proteomes" id="UP000241618">
    <property type="component" value="Unassembled WGS sequence"/>
</dbReference>
<evidence type="ECO:0000313" key="4">
    <source>
        <dbReference type="Proteomes" id="UP000241405"/>
    </source>
</evidence>
<dbReference type="PANTHER" id="PTHR21366">
    <property type="entry name" value="GLYOXALASE FAMILY PROTEIN"/>
    <property type="match status" value="1"/>
</dbReference>
<dbReference type="SUPFAM" id="SSF54593">
    <property type="entry name" value="Glyoxalase/Bleomycin resistance protein/Dihydroxybiphenyl dioxygenase"/>
    <property type="match status" value="1"/>
</dbReference>
<dbReference type="RefSeq" id="WP_107190654.1">
    <property type="nucleotide sequence ID" value="NZ_PYMN01000017.1"/>
</dbReference>
<reference evidence="4 5" key="1">
    <citation type="submission" date="2018-03" db="EMBL/GenBank/DDBJ databases">
        <title>Whole genome sequencing of Histamine producing bacteria.</title>
        <authorList>
            <person name="Butler K."/>
        </authorList>
    </citation>
    <scope>NUCLEOTIDE SEQUENCE [LARGE SCALE GENOMIC DNA]</scope>
    <source>
        <strain evidence="3 5">FS-6.1</strain>
        <strain evidence="2 4">FS-6.2</strain>
    </source>
</reference>
<accession>A0A2T3JXN6</accession>
<dbReference type="InterPro" id="IPR050383">
    <property type="entry name" value="GlyoxalaseI/FosfomycinResist"/>
</dbReference>
<comment type="caution">
    <text evidence="3">The sequence shown here is derived from an EMBL/GenBank/DDBJ whole genome shotgun (WGS) entry which is preliminary data.</text>
</comment>
<dbReference type="InterPro" id="IPR004360">
    <property type="entry name" value="Glyas_Fos-R_dOase_dom"/>
</dbReference>
<dbReference type="Proteomes" id="UP000241405">
    <property type="component" value="Unassembled WGS sequence"/>
</dbReference>
<dbReference type="Gene3D" id="3.10.180.10">
    <property type="entry name" value="2,3-Dihydroxybiphenyl 1,2-Dioxygenase, domain 1"/>
    <property type="match status" value="1"/>
</dbReference>